<accession>A0A484CQJ3</accession>
<dbReference type="Proteomes" id="UP000295070">
    <property type="component" value="Chromosome 12"/>
</dbReference>
<sequence>SPSFPASLYISLYRSAFFPLSFAFPQHPPSQRWRVSVLLGLPGPNVHTERRPPRLSPPILRFAAYSSGVSSHCVLHHCFCLSALPPPHIPVRVSGSWALGGGGNQHRASLGSCAELAMPCPGIL</sequence>
<reference evidence="1 2" key="1">
    <citation type="submission" date="2019-01" db="EMBL/GenBank/DDBJ databases">
        <title>A chromosome-scale genome assembly of the yellow perch, Perca flavescens.</title>
        <authorList>
            <person name="Feron R."/>
            <person name="Morvezen R."/>
            <person name="Bestin A."/>
            <person name="Haffray P."/>
            <person name="Klopp C."/>
            <person name="Zahm M."/>
            <person name="Cabau C."/>
            <person name="Roques C."/>
            <person name="Donnadieu C."/>
            <person name="Bouchez O."/>
            <person name="Christie M."/>
            <person name="Larson W."/>
            <person name="Guiguen Y."/>
        </authorList>
    </citation>
    <scope>NUCLEOTIDE SEQUENCE [LARGE SCALE GENOMIC DNA]</scope>
    <source>
        <strain evidence="1">YP-PL-M2</strain>
        <tissue evidence="1">Blood</tissue>
    </source>
</reference>
<dbReference type="AlphaFoldDB" id="A0A484CQJ3"/>
<dbReference type="EMBL" id="SCKG01000012">
    <property type="protein sequence ID" value="TDH06059.1"/>
    <property type="molecule type" value="Genomic_DNA"/>
</dbReference>
<evidence type="ECO:0000313" key="1">
    <source>
        <dbReference type="EMBL" id="TDH06059.1"/>
    </source>
</evidence>
<protein>
    <submittedName>
        <fullName evidence="1">Uncharacterized protein</fullName>
    </submittedName>
</protein>
<proteinExistence type="predicted"/>
<name>A0A484CQJ3_PERFV</name>
<organism evidence="1 2">
    <name type="scientific">Perca flavescens</name>
    <name type="common">American yellow perch</name>
    <name type="synonym">Morone flavescens</name>
    <dbReference type="NCBI Taxonomy" id="8167"/>
    <lineage>
        <taxon>Eukaryota</taxon>
        <taxon>Metazoa</taxon>
        <taxon>Chordata</taxon>
        <taxon>Craniata</taxon>
        <taxon>Vertebrata</taxon>
        <taxon>Euteleostomi</taxon>
        <taxon>Actinopterygii</taxon>
        <taxon>Neopterygii</taxon>
        <taxon>Teleostei</taxon>
        <taxon>Neoteleostei</taxon>
        <taxon>Acanthomorphata</taxon>
        <taxon>Eupercaria</taxon>
        <taxon>Perciformes</taxon>
        <taxon>Percoidei</taxon>
        <taxon>Percidae</taxon>
        <taxon>Percinae</taxon>
        <taxon>Perca</taxon>
    </lineage>
</organism>
<keyword evidence="2" id="KW-1185">Reference proteome</keyword>
<comment type="caution">
    <text evidence="1">The sequence shown here is derived from an EMBL/GenBank/DDBJ whole genome shotgun (WGS) entry which is preliminary data.</text>
</comment>
<gene>
    <name evidence="1" type="ORF">EPR50_G00128790</name>
</gene>
<feature type="non-terminal residue" evidence="1">
    <location>
        <position position="1"/>
    </location>
</feature>
<evidence type="ECO:0000313" key="2">
    <source>
        <dbReference type="Proteomes" id="UP000295070"/>
    </source>
</evidence>